<evidence type="ECO:0000256" key="1">
    <source>
        <dbReference type="SAM" id="Coils"/>
    </source>
</evidence>
<sequence length="441" mass="49153">MPLFMTDEEFRRCANSNDAASVAEKADAYIRELYKQVETVRAEADAASITAEQTCSLLEQKYLSLYSEFSKLETQNAQLQSSLDRNLADLAQLQAHKHQLNLQTIGKDGEIERLTMEVSELHKSKRQLIELVEQKDLEISEKNATLKSYLDKIVNSSNSSGQREARVSEMESELARSQAACARLKELSGGLLVAVINSDNGLGSRVDPVQKLWAHNLMSLGGNNETVADCGSSVMGWTRIGWVQYGFGSFAASDMWVWVGLLRAGSFVGWSHSLAWRGAMSFVGAMIGAGSFEWMDRKPGPTWDSCSLVCSSLLDVVSLEGVECLTLLGPEVVFGFEQEKELIERHNVWLNDELTAKVDSVIELRRKNNDLEDDMSVKLVDVERQLNQCSSSLQWHKERVRELEMKLTSLQEEFSSSKDAAAANEERLSAELSTVSSFSRL</sequence>
<dbReference type="GO" id="GO:0005643">
    <property type="term" value="C:nuclear pore"/>
    <property type="evidence" value="ECO:0007669"/>
    <property type="project" value="TreeGrafter"/>
</dbReference>
<dbReference type="InterPro" id="IPR057577">
    <property type="entry name" value="Nucleoprot-TPR/MLP1_dom"/>
</dbReference>
<accession>A0A2N9I714</accession>
<feature type="coiled-coil region" evidence="1">
    <location>
        <begin position="393"/>
        <end position="420"/>
    </location>
</feature>
<gene>
    <name evidence="3" type="ORF">FSB_LOCUS48324</name>
</gene>
<keyword evidence="1" id="KW-0175">Coiled coil</keyword>
<evidence type="ECO:0000259" key="2">
    <source>
        <dbReference type="Pfam" id="PF25481"/>
    </source>
</evidence>
<reference evidence="3" key="1">
    <citation type="submission" date="2018-02" db="EMBL/GenBank/DDBJ databases">
        <authorList>
            <person name="Cohen D.B."/>
            <person name="Kent A.D."/>
        </authorList>
    </citation>
    <scope>NUCLEOTIDE SEQUENCE</scope>
</reference>
<protein>
    <recommendedName>
        <fullName evidence="2">Nucleoprotein TPR/MPL1 domain-containing protein</fullName>
    </recommendedName>
</protein>
<dbReference type="GO" id="GO:0006406">
    <property type="term" value="P:mRNA export from nucleus"/>
    <property type="evidence" value="ECO:0007669"/>
    <property type="project" value="TreeGrafter"/>
</dbReference>
<name>A0A2N9I714_FAGSY</name>
<proteinExistence type="predicted"/>
<dbReference type="GO" id="GO:0017056">
    <property type="term" value="F:structural constituent of nuclear pore"/>
    <property type="evidence" value="ECO:0007669"/>
    <property type="project" value="TreeGrafter"/>
</dbReference>
<dbReference type="EMBL" id="OIVN01005011">
    <property type="protein sequence ID" value="SPD20442.1"/>
    <property type="molecule type" value="Genomic_DNA"/>
</dbReference>
<evidence type="ECO:0000313" key="3">
    <source>
        <dbReference type="EMBL" id="SPD20442.1"/>
    </source>
</evidence>
<dbReference type="AlphaFoldDB" id="A0A2N9I714"/>
<dbReference type="Pfam" id="PF25481">
    <property type="entry name" value="Nucleoprot-TPR"/>
    <property type="match status" value="1"/>
</dbReference>
<dbReference type="PANTHER" id="PTHR18898">
    <property type="entry name" value="NUCLEOPROTEIN TPR-RELATED"/>
    <property type="match status" value="1"/>
</dbReference>
<feature type="domain" description="Nucleoprotein TPR/MPL1" evidence="2">
    <location>
        <begin position="336"/>
        <end position="403"/>
    </location>
</feature>
<organism evidence="3">
    <name type="scientific">Fagus sylvatica</name>
    <name type="common">Beechnut</name>
    <dbReference type="NCBI Taxonomy" id="28930"/>
    <lineage>
        <taxon>Eukaryota</taxon>
        <taxon>Viridiplantae</taxon>
        <taxon>Streptophyta</taxon>
        <taxon>Embryophyta</taxon>
        <taxon>Tracheophyta</taxon>
        <taxon>Spermatophyta</taxon>
        <taxon>Magnoliopsida</taxon>
        <taxon>eudicotyledons</taxon>
        <taxon>Gunneridae</taxon>
        <taxon>Pentapetalae</taxon>
        <taxon>rosids</taxon>
        <taxon>fabids</taxon>
        <taxon>Fagales</taxon>
        <taxon>Fagaceae</taxon>
        <taxon>Fagus</taxon>
    </lineage>
</organism>
<dbReference type="PANTHER" id="PTHR18898:SF2">
    <property type="entry name" value="NUCLEOPROTEIN TPR"/>
    <property type="match status" value="1"/>
</dbReference>